<dbReference type="AlphaFoldDB" id="A0A9W6PBK7"/>
<keyword evidence="4" id="KW-1185">Reference proteome</keyword>
<dbReference type="SMART" id="SM00421">
    <property type="entry name" value="HTH_LUXR"/>
    <property type="match status" value="1"/>
</dbReference>
<accession>A0A9W6PBK7</accession>
<dbReference type="PROSITE" id="PS50043">
    <property type="entry name" value="HTH_LUXR_2"/>
    <property type="match status" value="1"/>
</dbReference>
<evidence type="ECO:0000313" key="3">
    <source>
        <dbReference type="EMBL" id="GLU50532.1"/>
    </source>
</evidence>
<dbReference type="Pfam" id="PF00196">
    <property type="entry name" value="GerE"/>
    <property type="match status" value="1"/>
</dbReference>
<dbReference type="GO" id="GO:0003677">
    <property type="term" value="F:DNA binding"/>
    <property type="evidence" value="ECO:0007669"/>
    <property type="project" value="InterPro"/>
</dbReference>
<evidence type="ECO:0000256" key="1">
    <source>
        <dbReference type="SAM" id="MobiDB-lite"/>
    </source>
</evidence>
<dbReference type="PRINTS" id="PR00038">
    <property type="entry name" value="HTHLUXR"/>
</dbReference>
<dbReference type="EMBL" id="BSQG01000020">
    <property type="protein sequence ID" value="GLU50532.1"/>
    <property type="molecule type" value="Genomic_DNA"/>
</dbReference>
<dbReference type="Proteomes" id="UP001165092">
    <property type="component" value="Unassembled WGS sequence"/>
</dbReference>
<gene>
    <name evidence="3" type="ORF">Nans01_48830</name>
</gene>
<proteinExistence type="predicted"/>
<feature type="domain" description="HTH luxR-type" evidence="2">
    <location>
        <begin position="672"/>
        <end position="737"/>
    </location>
</feature>
<dbReference type="GO" id="GO:0006355">
    <property type="term" value="P:regulation of DNA-templated transcription"/>
    <property type="evidence" value="ECO:0007669"/>
    <property type="project" value="InterPro"/>
</dbReference>
<name>A0A9W6PBK7_9ACTN</name>
<dbReference type="InterPro" id="IPR000792">
    <property type="entry name" value="Tscrpt_reg_LuxR_C"/>
</dbReference>
<reference evidence="3" key="1">
    <citation type="submission" date="2023-02" db="EMBL/GenBank/DDBJ databases">
        <title>Nocardiopsis ansamitocini NBRC 112285.</title>
        <authorList>
            <person name="Ichikawa N."/>
            <person name="Sato H."/>
            <person name="Tonouchi N."/>
        </authorList>
    </citation>
    <scope>NUCLEOTIDE SEQUENCE</scope>
    <source>
        <strain evidence="3">NBRC 112285</strain>
    </source>
</reference>
<protein>
    <recommendedName>
        <fullName evidence="2">HTH luxR-type domain-containing protein</fullName>
    </recommendedName>
</protein>
<dbReference type="PROSITE" id="PS00622">
    <property type="entry name" value="HTH_LUXR_1"/>
    <property type="match status" value="1"/>
</dbReference>
<dbReference type="InterPro" id="IPR036388">
    <property type="entry name" value="WH-like_DNA-bd_sf"/>
</dbReference>
<dbReference type="CDD" id="cd06170">
    <property type="entry name" value="LuxR_C_like"/>
    <property type="match status" value="1"/>
</dbReference>
<feature type="region of interest" description="Disordered" evidence="1">
    <location>
        <begin position="315"/>
        <end position="340"/>
    </location>
</feature>
<dbReference type="Gene3D" id="1.10.10.10">
    <property type="entry name" value="Winged helix-like DNA-binding domain superfamily/Winged helix DNA-binding domain"/>
    <property type="match status" value="1"/>
</dbReference>
<comment type="caution">
    <text evidence="3">The sequence shown here is derived from an EMBL/GenBank/DDBJ whole genome shotgun (WGS) entry which is preliminary data.</text>
</comment>
<dbReference type="InterPro" id="IPR016032">
    <property type="entry name" value="Sig_transdc_resp-reg_C-effctor"/>
</dbReference>
<organism evidence="3 4">
    <name type="scientific">Nocardiopsis ansamitocini</name>
    <dbReference type="NCBI Taxonomy" id="1670832"/>
    <lineage>
        <taxon>Bacteria</taxon>
        <taxon>Bacillati</taxon>
        <taxon>Actinomycetota</taxon>
        <taxon>Actinomycetes</taxon>
        <taxon>Streptosporangiales</taxon>
        <taxon>Nocardiopsidaceae</taxon>
        <taxon>Nocardiopsis</taxon>
    </lineage>
</organism>
<evidence type="ECO:0000313" key="4">
    <source>
        <dbReference type="Proteomes" id="UP001165092"/>
    </source>
</evidence>
<sequence>MPGLSPVYSEFRQQPHCGSILLPLLSSQAVGELAAARLGATTASALVTASGGNPRLLHALIDDQASNTGEHYRHAVLRCLHRGGPRMLDIGRALAVLDTGAEAVDPGELAGPGPGAPIVEAMTAAGLLAGRRFRHDEARAAVLADLPQRARAELHTRAARLLHARGAPAEETARHLVQADTPPPPWGAAVLAEAADQAAADGDAVRALACLEAADRSRADSDASVAAATAGLVRAGWQVDPAATVRYLAPLGIELRAGRLQPYDSVELVRQFLWHGRTAEAAAALAHLRGQASTYDERDAAKLRDLEGWLTFAHPPLGNGPHTPAPSTERATPTPPEADPWLPMAAAIAEPLRRGRPRTTVDRAEAVLREAEDARANTWSVESVLLALPVLLCADTVQVATAGLDRLLAADEGRAPTRRAVLHAARAQAALHEGDLRTAADHARTALTRLPPHGWGTTVGLPLGALILALSRMGDHTAAAALVARPVPEALFCNRYGLHYLYARGQHHLAADRGHAGLADFLACGDLMRGWGIDLPGLVPWRIGAAEAWLCLGNPHQARRLVHEQLTRLDAADCHARGLSLRLLAAVSAPERRPQLLTEAVDIFEDQGDRFELARSVADLGCAHHALGQRKHARMMARRAWHLAKVCGASPHCLGAFPDSDSLSRTVPTAKSSAGIDSLTGSERRVAALAVVGYTNREIAGKLFVTPSTVEQHLTRVYRKLDVQDRRDLPTELHADLARTA</sequence>
<dbReference type="SUPFAM" id="SSF46894">
    <property type="entry name" value="C-terminal effector domain of the bipartite response regulators"/>
    <property type="match status" value="1"/>
</dbReference>
<evidence type="ECO:0000259" key="2">
    <source>
        <dbReference type="PROSITE" id="PS50043"/>
    </source>
</evidence>